<feature type="domain" description="Endonuclease/exonuclease/phosphatase" evidence="1">
    <location>
        <begin position="31"/>
        <end position="160"/>
    </location>
</feature>
<dbReference type="InterPro" id="IPR036691">
    <property type="entry name" value="Endo/exonu/phosph_ase_sf"/>
</dbReference>
<dbReference type="InterPro" id="IPR050410">
    <property type="entry name" value="CCR4/nocturin_mRNA_transcr"/>
</dbReference>
<accession>A0ABD0LT73</accession>
<dbReference type="PANTHER" id="PTHR12121">
    <property type="entry name" value="CARBON CATABOLITE REPRESSOR PROTEIN 4"/>
    <property type="match status" value="1"/>
</dbReference>
<evidence type="ECO:0000313" key="3">
    <source>
        <dbReference type="Proteomes" id="UP001519460"/>
    </source>
</evidence>
<sequence length="285" mass="31896">MRLMAVNPSHHDLFIMADETCSVAAIFTVMCYNVLCDKYCTRQQYGYCPVWALNWEYRKKGILDDIRNLNGDIISLQEVETDQFYNFFLPELKREGYDGIFSPKSRARTMTEQERKHVDGCAIFFKKAKFSLVEEKLVEFNQLAMANAEGSDDMLNRVMTKDNIGLAALLETKPPVFENACQSILYAVRSACSLGHLVTTESVSVEMLMALFVCTPHLSPCQTPSVQQQLPVNAAPKCLCGVSRSANCVVELTDTGTGSFFSGSCRHVNEPVKSTNRTADVFGQF</sequence>
<dbReference type="InterPro" id="IPR005135">
    <property type="entry name" value="Endo/exonuclease/phosphatase"/>
</dbReference>
<comment type="caution">
    <text evidence="2">The sequence shown here is derived from an EMBL/GenBank/DDBJ whole genome shotgun (WGS) entry which is preliminary data.</text>
</comment>
<proteinExistence type="predicted"/>
<dbReference type="PANTHER" id="PTHR12121:SF100">
    <property type="entry name" value="POLY(A)-SPECIFIC RIBONUCLEASE"/>
    <property type="match status" value="1"/>
</dbReference>
<dbReference type="EMBL" id="JACVVK020000026">
    <property type="protein sequence ID" value="KAK7502363.1"/>
    <property type="molecule type" value="Genomic_DNA"/>
</dbReference>
<dbReference type="SUPFAM" id="SSF56219">
    <property type="entry name" value="DNase I-like"/>
    <property type="match status" value="1"/>
</dbReference>
<dbReference type="Gene3D" id="3.60.10.10">
    <property type="entry name" value="Endonuclease/exonuclease/phosphatase"/>
    <property type="match status" value="1"/>
</dbReference>
<feature type="non-terminal residue" evidence="2">
    <location>
        <position position="285"/>
    </location>
</feature>
<gene>
    <name evidence="2" type="ORF">BaRGS_00006316</name>
</gene>
<name>A0ABD0LT73_9CAEN</name>
<dbReference type="Proteomes" id="UP001519460">
    <property type="component" value="Unassembled WGS sequence"/>
</dbReference>
<reference evidence="2 3" key="1">
    <citation type="journal article" date="2023" name="Sci. Data">
        <title>Genome assembly of the Korean intertidal mud-creeper Batillaria attramentaria.</title>
        <authorList>
            <person name="Patra A.K."/>
            <person name="Ho P.T."/>
            <person name="Jun S."/>
            <person name="Lee S.J."/>
            <person name="Kim Y."/>
            <person name="Won Y.J."/>
        </authorList>
    </citation>
    <scope>NUCLEOTIDE SEQUENCE [LARGE SCALE GENOMIC DNA]</scope>
    <source>
        <strain evidence="2">Wonlab-2016</strain>
    </source>
</reference>
<organism evidence="2 3">
    <name type="scientific">Batillaria attramentaria</name>
    <dbReference type="NCBI Taxonomy" id="370345"/>
    <lineage>
        <taxon>Eukaryota</taxon>
        <taxon>Metazoa</taxon>
        <taxon>Spiralia</taxon>
        <taxon>Lophotrochozoa</taxon>
        <taxon>Mollusca</taxon>
        <taxon>Gastropoda</taxon>
        <taxon>Caenogastropoda</taxon>
        <taxon>Sorbeoconcha</taxon>
        <taxon>Cerithioidea</taxon>
        <taxon>Batillariidae</taxon>
        <taxon>Batillaria</taxon>
    </lineage>
</organism>
<keyword evidence="3" id="KW-1185">Reference proteome</keyword>
<protein>
    <recommendedName>
        <fullName evidence="1">Endonuclease/exonuclease/phosphatase domain-containing protein</fullName>
    </recommendedName>
</protein>
<evidence type="ECO:0000259" key="1">
    <source>
        <dbReference type="Pfam" id="PF03372"/>
    </source>
</evidence>
<dbReference type="AlphaFoldDB" id="A0ABD0LT73"/>
<dbReference type="Pfam" id="PF03372">
    <property type="entry name" value="Exo_endo_phos"/>
    <property type="match status" value="1"/>
</dbReference>
<evidence type="ECO:0000313" key="2">
    <source>
        <dbReference type="EMBL" id="KAK7502363.1"/>
    </source>
</evidence>